<keyword evidence="1" id="KW-0472">Membrane</keyword>
<dbReference type="Proteomes" id="UP000321548">
    <property type="component" value="Unassembled WGS sequence"/>
</dbReference>
<feature type="transmembrane region" description="Helical" evidence="1">
    <location>
        <begin position="71"/>
        <end position="88"/>
    </location>
</feature>
<evidence type="ECO:0000313" key="3">
    <source>
        <dbReference type="Proteomes" id="UP000321548"/>
    </source>
</evidence>
<keyword evidence="1" id="KW-0812">Transmembrane</keyword>
<accession>A0A5C8P2J3</accession>
<protein>
    <submittedName>
        <fullName evidence="2">Uncharacterized protein</fullName>
    </submittedName>
</protein>
<reference evidence="2 3" key="1">
    <citation type="submission" date="2019-06" db="EMBL/GenBank/DDBJ databases">
        <title>Quisquiliibacterium sp. nov., isolated from a maize field.</title>
        <authorList>
            <person name="Lin S.-Y."/>
            <person name="Tsai C.-F."/>
            <person name="Young C.-C."/>
        </authorList>
    </citation>
    <scope>NUCLEOTIDE SEQUENCE [LARGE SCALE GENOMIC DNA]</scope>
    <source>
        <strain evidence="2 3">CC-CFT501</strain>
    </source>
</reference>
<evidence type="ECO:0000256" key="1">
    <source>
        <dbReference type="SAM" id="Phobius"/>
    </source>
</evidence>
<dbReference type="AlphaFoldDB" id="A0A5C8P2J3"/>
<name>A0A5C8P2J3_9BURK</name>
<proteinExistence type="predicted"/>
<keyword evidence="3" id="KW-1185">Reference proteome</keyword>
<sequence length="126" mass="12916">MRVFRVLLAAVAIGFGLLTLVAGARVLAGADPGYVVFRPLLLFNTAMGAAYVAAGVAMLRSATWGKRAAGAILALNLLALATILALYASGSGAVASASLGAMTLRTAIWLALFVGLNRIIRPTFNP</sequence>
<evidence type="ECO:0000313" key="2">
    <source>
        <dbReference type="EMBL" id="TXL67426.1"/>
    </source>
</evidence>
<dbReference type="OrthoDB" id="1122739at2"/>
<gene>
    <name evidence="2" type="ORF">FHP08_05800</name>
</gene>
<feature type="transmembrane region" description="Helical" evidence="1">
    <location>
        <begin position="94"/>
        <end position="116"/>
    </location>
</feature>
<keyword evidence="1" id="KW-1133">Transmembrane helix</keyword>
<organism evidence="2 3">
    <name type="scientific">Zeimonas arvi</name>
    <dbReference type="NCBI Taxonomy" id="2498847"/>
    <lineage>
        <taxon>Bacteria</taxon>
        <taxon>Pseudomonadati</taxon>
        <taxon>Pseudomonadota</taxon>
        <taxon>Betaproteobacteria</taxon>
        <taxon>Burkholderiales</taxon>
        <taxon>Burkholderiaceae</taxon>
        <taxon>Zeimonas</taxon>
    </lineage>
</organism>
<dbReference type="EMBL" id="VDUY01000002">
    <property type="protein sequence ID" value="TXL67426.1"/>
    <property type="molecule type" value="Genomic_DNA"/>
</dbReference>
<comment type="caution">
    <text evidence="2">The sequence shown here is derived from an EMBL/GenBank/DDBJ whole genome shotgun (WGS) entry which is preliminary data.</text>
</comment>
<feature type="transmembrane region" description="Helical" evidence="1">
    <location>
        <begin position="39"/>
        <end position="59"/>
    </location>
</feature>